<organism evidence="2 3">
    <name type="scientific">Neotoma lepida</name>
    <name type="common">Desert woodrat</name>
    <dbReference type="NCBI Taxonomy" id="56216"/>
    <lineage>
        <taxon>Eukaryota</taxon>
        <taxon>Metazoa</taxon>
        <taxon>Chordata</taxon>
        <taxon>Craniata</taxon>
        <taxon>Vertebrata</taxon>
        <taxon>Euteleostomi</taxon>
        <taxon>Mammalia</taxon>
        <taxon>Eutheria</taxon>
        <taxon>Euarchontoglires</taxon>
        <taxon>Glires</taxon>
        <taxon>Rodentia</taxon>
        <taxon>Myomorpha</taxon>
        <taxon>Muroidea</taxon>
        <taxon>Cricetidae</taxon>
        <taxon>Neotominae</taxon>
        <taxon>Neotoma</taxon>
    </lineage>
</organism>
<gene>
    <name evidence="2" type="ORF">A6R68_07228</name>
</gene>
<reference evidence="2 3" key="1">
    <citation type="submission" date="2016-06" db="EMBL/GenBank/DDBJ databases">
        <title>The Draft Genome Sequence and Annotation of the Desert Woodrat Neotoma lepida.</title>
        <authorList>
            <person name="Campbell M."/>
            <person name="Oakeson K.F."/>
            <person name="Yandell M."/>
            <person name="Halpert J.R."/>
            <person name="Dearing D."/>
        </authorList>
    </citation>
    <scope>NUCLEOTIDE SEQUENCE [LARGE SCALE GENOMIC DNA]</scope>
    <source>
        <strain evidence="2">417</strain>
        <tissue evidence="2">Liver</tissue>
    </source>
</reference>
<protein>
    <submittedName>
        <fullName evidence="2">Uncharacterized protein</fullName>
    </submittedName>
</protein>
<evidence type="ECO:0000313" key="3">
    <source>
        <dbReference type="Proteomes" id="UP000092124"/>
    </source>
</evidence>
<keyword evidence="1" id="KW-0732">Signal</keyword>
<dbReference type="AlphaFoldDB" id="A0A1A6GG15"/>
<feature type="chain" id="PRO_5008345575" evidence="1">
    <location>
        <begin position="23"/>
        <end position="134"/>
    </location>
</feature>
<comment type="caution">
    <text evidence="2">The sequence shown here is derived from an EMBL/GenBank/DDBJ whole genome shotgun (WGS) entry which is preliminary data.</text>
</comment>
<sequence>MFQKYHSSLLLGYLIHLGFSEAMDSEMSEIKPFQQKESLAEESFHSASCKILPFIRERGDYASGRTEELHLKQMLGTLDKAADVTSEIKSYLPPVFQTGKPTLPTWQHASPSHQSCSKQLKIRSAQTPKCVPQI</sequence>
<dbReference type="EMBL" id="LZPO01097274">
    <property type="protein sequence ID" value="OBS64232.1"/>
    <property type="molecule type" value="Genomic_DNA"/>
</dbReference>
<evidence type="ECO:0000313" key="2">
    <source>
        <dbReference type="EMBL" id="OBS64232.1"/>
    </source>
</evidence>
<evidence type="ECO:0000256" key="1">
    <source>
        <dbReference type="SAM" id="SignalP"/>
    </source>
</evidence>
<keyword evidence="3" id="KW-1185">Reference proteome</keyword>
<dbReference type="Proteomes" id="UP000092124">
    <property type="component" value="Unassembled WGS sequence"/>
</dbReference>
<feature type="signal peptide" evidence="1">
    <location>
        <begin position="1"/>
        <end position="22"/>
    </location>
</feature>
<accession>A0A1A6GG15</accession>
<feature type="non-terminal residue" evidence="2">
    <location>
        <position position="134"/>
    </location>
</feature>
<proteinExistence type="predicted"/>
<name>A0A1A6GG15_NEOLE</name>